<evidence type="ECO:0008006" key="4">
    <source>
        <dbReference type="Google" id="ProtNLM"/>
    </source>
</evidence>
<dbReference type="AlphaFoldDB" id="A0A0F4ETV9"/>
<organism evidence="2 3">
    <name type="scientific">Mycobacterium lepromatosis</name>
    <dbReference type="NCBI Taxonomy" id="480418"/>
    <lineage>
        <taxon>Bacteria</taxon>
        <taxon>Bacillati</taxon>
        <taxon>Actinomycetota</taxon>
        <taxon>Actinomycetes</taxon>
        <taxon>Mycobacteriales</taxon>
        <taxon>Mycobacteriaceae</taxon>
        <taxon>Mycobacterium</taxon>
    </lineage>
</organism>
<name>A0A0F4ETV9_9MYCO</name>
<accession>A0A0F4ETV9</accession>
<feature type="compositionally biased region" description="Pro residues" evidence="1">
    <location>
        <begin position="153"/>
        <end position="167"/>
    </location>
</feature>
<protein>
    <recommendedName>
        <fullName evidence="4">Transmembrane alanine rich protein</fullName>
    </recommendedName>
</protein>
<comment type="caution">
    <text evidence="2">The sequence shown here is derived from an EMBL/GenBank/DDBJ whole genome shotgun (WGS) entry which is preliminary data.</text>
</comment>
<evidence type="ECO:0000313" key="2">
    <source>
        <dbReference type="EMBL" id="KJX75060.1"/>
    </source>
</evidence>
<dbReference type="EMBL" id="JRPY01000068">
    <property type="protein sequence ID" value="KJX75060.1"/>
    <property type="molecule type" value="Genomic_DNA"/>
</dbReference>
<sequence length="218" mass="21874">MSCRRNPMANDTSGIVNQDMIVSSRSAHHASSCLNRSEWQDVAVPSAVPVINRRGVLAGGGALAVLGVCFSACSASPAKTPEIEELLGPLDQARHDSALASAAATAIGNLPQITAALAVVAIQRAAHARALATEISQGTGKLSSYANDTTSPGPSPASPPPKPPPPISDVIDALRTSAEGASRLVSTSSGYRAGLLASIAASCTASYTVALVPGGPSI</sequence>
<feature type="compositionally biased region" description="Polar residues" evidence="1">
    <location>
        <begin position="141"/>
        <end position="150"/>
    </location>
</feature>
<gene>
    <name evidence="2" type="ORF">MLPM_1560</name>
</gene>
<keyword evidence="3" id="KW-1185">Reference proteome</keyword>
<evidence type="ECO:0000313" key="3">
    <source>
        <dbReference type="Proteomes" id="UP000053699"/>
    </source>
</evidence>
<dbReference type="Proteomes" id="UP000053699">
    <property type="component" value="Unassembled WGS sequence"/>
</dbReference>
<proteinExistence type="predicted"/>
<reference evidence="2 3" key="1">
    <citation type="journal article" date="2015" name="Proc. Natl. Acad. Sci. U.S.A.">
        <title>Insight into the evolution and origin of leprosy bacilli from the genome sequence of Mycobacterium lepromatosis.</title>
        <authorList>
            <person name="Singh P."/>
            <person name="Benjak A."/>
            <person name="Schuenemann V.J."/>
            <person name="Herbig A."/>
            <person name="Avanzi C."/>
            <person name="Busso P."/>
            <person name="Nieselt K."/>
            <person name="Krause J."/>
            <person name="Vera-Cabrera L."/>
            <person name="Cole S.T."/>
        </authorList>
    </citation>
    <scope>NUCLEOTIDE SEQUENCE [LARGE SCALE GENOMIC DNA]</scope>
    <source>
        <strain evidence="2 3">Mx1-22A</strain>
    </source>
</reference>
<evidence type="ECO:0000256" key="1">
    <source>
        <dbReference type="SAM" id="MobiDB-lite"/>
    </source>
</evidence>
<dbReference type="STRING" id="480418.GCA_000975265_01856"/>
<dbReference type="PATRIC" id="fig|480418.6.peg.3240"/>
<feature type="region of interest" description="Disordered" evidence="1">
    <location>
        <begin position="141"/>
        <end position="169"/>
    </location>
</feature>